<protein>
    <submittedName>
        <fullName evidence="1">DUF4238 domain-containing protein</fullName>
    </submittedName>
</protein>
<proteinExistence type="predicted"/>
<gene>
    <name evidence="1" type="ORF">FJQ54_04150</name>
</gene>
<dbReference type="OrthoDB" id="509512at2"/>
<accession>A0A501XSY3</accession>
<evidence type="ECO:0000313" key="2">
    <source>
        <dbReference type="Proteomes" id="UP000319897"/>
    </source>
</evidence>
<comment type="caution">
    <text evidence="1">The sequence shown here is derived from an EMBL/GenBank/DDBJ whole genome shotgun (WGS) entry which is preliminary data.</text>
</comment>
<dbReference type="Pfam" id="PF14022">
    <property type="entry name" value="DUF4238"/>
    <property type="match status" value="1"/>
</dbReference>
<keyword evidence="2" id="KW-1185">Reference proteome</keyword>
<dbReference type="RefSeq" id="WP_140927174.1">
    <property type="nucleotide sequence ID" value="NZ_VFSU01000012.1"/>
</dbReference>
<dbReference type="Proteomes" id="UP000319897">
    <property type="component" value="Unassembled WGS sequence"/>
</dbReference>
<reference evidence="1 2" key="1">
    <citation type="submission" date="2019-06" db="EMBL/GenBank/DDBJ databases">
        <authorList>
            <person name="Lee I."/>
            <person name="Jang G.I."/>
            <person name="Hwang C.Y."/>
        </authorList>
    </citation>
    <scope>NUCLEOTIDE SEQUENCE [LARGE SCALE GENOMIC DNA]</scope>
    <source>
        <strain evidence="1 2">PAMC 28131</strain>
    </source>
</reference>
<dbReference type="InterPro" id="IPR025332">
    <property type="entry name" value="DUF4238"/>
</dbReference>
<sequence>MSGKRQHYLPQFLLRRFGKSASKKVTQVRVIRLTRNYISSTENVGLEGHFYSSSDPKHAEIDKDITNSEGYFSDLASRAEANSESVDSREICELAAHLSIRSASIRHVFPRLIRELMDEIISEIRTEAGARRFIGMDTHPLPPEIKIRVSEVYDTKSDILKNIGISRHDFYLLCRRLLDENFSSIHQDIVKLIELFKTLPINDIVSSGHLDALLHHPVPINRIRCLETFSWKIVTTNSDLILPDCAVVGVDESGQFMPMVLIDNDSLRSVFFPLSRRRLAVGFRGSGFDIGDDILMSIASASCEYFVAHPTLQDAVSYAPAIGTGAKYFLKRELRRGIAAMLPMAAD</sequence>
<dbReference type="AlphaFoldDB" id="A0A501XSY3"/>
<name>A0A501XSY3_9SPHN</name>
<dbReference type="EMBL" id="VFSU01000012">
    <property type="protein sequence ID" value="TPE63314.1"/>
    <property type="molecule type" value="Genomic_DNA"/>
</dbReference>
<evidence type="ECO:0000313" key="1">
    <source>
        <dbReference type="EMBL" id="TPE63314.1"/>
    </source>
</evidence>
<organism evidence="1 2">
    <name type="scientific">Sandaracinobacter neustonicus</name>
    <dbReference type="NCBI Taxonomy" id="1715348"/>
    <lineage>
        <taxon>Bacteria</taxon>
        <taxon>Pseudomonadati</taxon>
        <taxon>Pseudomonadota</taxon>
        <taxon>Alphaproteobacteria</taxon>
        <taxon>Sphingomonadales</taxon>
        <taxon>Sphingosinicellaceae</taxon>
        <taxon>Sandaracinobacter</taxon>
    </lineage>
</organism>